<dbReference type="InterPro" id="IPR051690">
    <property type="entry name" value="PseI-like"/>
</dbReference>
<dbReference type="AlphaFoldDB" id="A0A9D9NJH8"/>
<dbReference type="InterPro" id="IPR006190">
    <property type="entry name" value="SAF_AFP_Neu5Ac"/>
</dbReference>
<dbReference type="InterPro" id="IPR013974">
    <property type="entry name" value="SAF"/>
</dbReference>
<reference evidence="2" key="2">
    <citation type="journal article" date="2021" name="PeerJ">
        <title>Extensive microbial diversity within the chicken gut microbiome revealed by metagenomics and culture.</title>
        <authorList>
            <person name="Gilroy R."/>
            <person name="Ravi A."/>
            <person name="Getino M."/>
            <person name="Pursley I."/>
            <person name="Horton D.L."/>
            <person name="Alikhan N.F."/>
            <person name="Baker D."/>
            <person name="Gharbi K."/>
            <person name="Hall N."/>
            <person name="Watson M."/>
            <person name="Adriaenssens E.M."/>
            <person name="Foster-Nyarko E."/>
            <person name="Jarju S."/>
            <person name="Secka A."/>
            <person name="Antonio M."/>
            <person name="Oren A."/>
            <person name="Chaudhuri R.R."/>
            <person name="La Ragione R."/>
            <person name="Hildebrand F."/>
            <person name="Pallen M.J."/>
        </authorList>
    </citation>
    <scope>NUCLEOTIDE SEQUENCE</scope>
    <source>
        <strain evidence="2">6919</strain>
    </source>
</reference>
<dbReference type="Pfam" id="PF08666">
    <property type="entry name" value="SAF"/>
    <property type="match status" value="1"/>
</dbReference>
<accession>A0A9D9NJH8</accession>
<feature type="domain" description="AFP-like" evidence="1">
    <location>
        <begin position="284"/>
        <end position="336"/>
    </location>
</feature>
<reference evidence="2" key="1">
    <citation type="submission" date="2020-10" db="EMBL/GenBank/DDBJ databases">
        <authorList>
            <person name="Gilroy R."/>
        </authorList>
    </citation>
    <scope>NUCLEOTIDE SEQUENCE</scope>
    <source>
        <strain evidence="2">6919</strain>
    </source>
</reference>
<dbReference type="InterPro" id="IPR013785">
    <property type="entry name" value="Aldolase_TIM"/>
</dbReference>
<dbReference type="Proteomes" id="UP000823598">
    <property type="component" value="Unassembled WGS sequence"/>
</dbReference>
<dbReference type="GO" id="GO:0016051">
    <property type="term" value="P:carbohydrate biosynthetic process"/>
    <property type="evidence" value="ECO:0007669"/>
    <property type="project" value="InterPro"/>
</dbReference>
<dbReference type="InterPro" id="IPR020007">
    <property type="entry name" value="NeuB/NeuA"/>
</dbReference>
<name>A0A9D9NJH8_9BACT</name>
<dbReference type="PANTHER" id="PTHR42966">
    <property type="entry name" value="N-ACETYLNEURAMINATE SYNTHASE"/>
    <property type="match status" value="1"/>
</dbReference>
<dbReference type="InterPro" id="IPR057736">
    <property type="entry name" value="SAF_PseI/NeuA/NeuB"/>
</dbReference>
<evidence type="ECO:0000259" key="1">
    <source>
        <dbReference type="PROSITE" id="PS50844"/>
    </source>
</evidence>
<evidence type="ECO:0000313" key="2">
    <source>
        <dbReference type="EMBL" id="MBO8475700.1"/>
    </source>
</evidence>
<keyword evidence="2" id="KW-0808">Transferase</keyword>
<dbReference type="InterPro" id="IPR036732">
    <property type="entry name" value="AFP_Neu5c_C_sf"/>
</dbReference>
<protein>
    <submittedName>
        <fullName evidence="2">N-acetylneuraminate synthase</fullName>
        <ecNumber evidence="2">2.5.1.56</ecNumber>
    </submittedName>
</protein>
<dbReference type="PANTHER" id="PTHR42966:SF1">
    <property type="entry name" value="SIALIC ACID SYNTHASE"/>
    <property type="match status" value="1"/>
</dbReference>
<evidence type="ECO:0000313" key="3">
    <source>
        <dbReference type="Proteomes" id="UP000823598"/>
    </source>
</evidence>
<dbReference type="SUPFAM" id="SSF51569">
    <property type="entry name" value="Aldolase"/>
    <property type="match status" value="1"/>
</dbReference>
<organism evidence="2 3">
    <name type="scientific">Candidatus Limisoma faecipullorum</name>
    <dbReference type="NCBI Taxonomy" id="2840854"/>
    <lineage>
        <taxon>Bacteria</taxon>
        <taxon>Pseudomonadati</taxon>
        <taxon>Bacteroidota</taxon>
        <taxon>Bacteroidia</taxon>
        <taxon>Bacteroidales</taxon>
        <taxon>Candidatus Limisoma</taxon>
    </lineage>
</organism>
<dbReference type="InterPro" id="IPR013132">
    <property type="entry name" value="PseI/NeuA/B-like_N"/>
</dbReference>
<dbReference type="Gene3D" id="3.20.20.70">
    <property type="entry name" value="Aldolase class I"/>
    <property type="match status" value="1"/>
</dbReference>
<dbReference type="CDD" id="cd11615">
    <property type="entry name" value="SAF_NeuB_like"/>
    <property type="match status" value="1"/>
</dbReference>
<proteinExistence type="predicted"/>
<dbReference type="PROSITE" id="PS50844">
    <property type="entry name" value="AFP_LIKE"/>
    <property type="match status" value="1"/>
</dbReference>
<gene>
    <name evidence="2" type="primary">neuB</name>
    <name evidence="2" type="ORF">IAB88_01745</name>
</gene>
<dbReference type="SMART" id="SM00858">
    <property type="entry name" value="SAF"/>
    <property type="match status" value="1"/>
</dbReference>
<dbReference type="NCBIfam" id="TIGR03569">
    <property type="entry name" value="NeuB_NnaB"/>
    <property type="match status" value="1"/>
</dbReference>
<comment type="caution">
    <text evidence="2">The sequence shown here is derived from an EMBL/GenBank/DDBJ whole genome shotgun (WGS) entry which is preliminary data.</text>
</comment>
<dbReference type="GO" id="GO:0047444">
    <property type="term" value="F:N-acylneuraminate-9-phosphate synthase activity"/>
    <property type="evidence" value="ECO:0007669"/>
    <property type="project" value="TreeGrafter"/>
</dbReference>
<sequence>MKTDKVIIIAEAGVNHNGNYDLALKMVDEAKRAGADYVKFQTAKPELVISTFAPKAEYQKETTGEGESQLEMCKAIHLPLTDYRPLKEYCDKAGIGFLSTPFDLVSIDVLEPLDMDYYKIPSGEITNLPYLRKIASKGRKVILSTGMCEMQEIEAALRVLEQGGLQRNDITVLHCNTEYPTPMSDVNLRAMLDIRDTLGVAVGYSDHTKGIEVPIAAVALGAKVIEKHFTLDKTMPGPDHKASLEPDELKSMVDAIRNIEQALGNGKKHVTESERPNIIVARKSIVAARDIRKGELLTEENITVKRPGNGISPMRWDEVLGKRAARDFAYDELIEL</sequence>
<dbReference type="SUPFAM" id="SSF51269">
    <property type="entry name" value="AFP III-like domain"/>
    <property type="match status" value="1"/>
</dbReference>
<dbReference type="EMBL" id="JADIMC010000021">
    <property type="protein sequence ID" value="MBO8475700.1"/>
    <property type="molecule type" value="Genomic_DNA"/>
</dbReference>
<dbReference type="EC" id="2.5.1.56" evidence="2"/>
<dbReference type="GO" id="GO:0050462">
    <property type="term" value="F:N-acetylneuraminate synthase activity"/>
    <property type="evidence" value="ECO:0007669"/>
    <property type="project" value="UniProtKB-EC"/>
</dbReference>
<dbReference type="Gene3D" id="3.90.1210.10">
    <property type="entry name" value="Antifreeze-like/N-acetylneuraminic acid synthase C-terminal domain"/>
    <property type="match status" value="1"/>
</dbReference>
<dbReference type="Pfam" id="PF03102">
    <property type="entry name" value="NeuB"/>
    <property type="match status" value="1"/>
</dbReference>